<organism evidence="1 2">
    <name type="scientific">Moraxella caprae</name>
    <dbReference type="NCBI Taxonomy" id="90240"/>
    <lineage>
        <taxon>Bacteria</taxon>
        <taxon>Pseudomonadati</taxon>
        <taxon>Pseudomonadota</taxon>
        <taxon>Gammaproteobacteria</taxon>
        <taxon>Moraxellales</taxon>
        <taxon>Moraxellaceae</taxon>
        <taxon>Moraxella</taxon>
    </lineage>
</organism>
<sequence>MTKEEFLTKLYELKDLAISDDFLSRNLHIAVLKSSYGNPTTAILEVEGSPPKLRIIVDVEHISNDWKIFENIDDDRLSNTLFVFHSKSLPASHKKRKEMLLLIYEFLQSNSYLSYDKSAKFGFNSM</sequence>
<name>A0A378R1I9_9GAMM</name>
<dbReference type="AlphaFoldDB" id="A0A378R1I9"/>
<protein>
    <submittedName>
        <fullName evidence="1">Uncharacterized protein</fullName>
    </submittedName>
</protein>
<evidence type="ECO:0000313" key="1">
    <source>
        <dbReference type="EMBL" id="STZ09122.1"/>
    </source>
</evidence>
<accession>A0A378R1I9</accession>
<dbReference type="Proteomes" id="UP000254065">
    <property type="component" value="Unassembled WGS sequence"/>
</dbReference>
<proteinExistence type="predicted"/>
<dbReference type="EMBL" id="UGQB01000004">
    <property type="protein sequence ID" value="STZ09122.1"/>
    <property type="molecule type" value="Genomic_DNA"/>
</dbReference>
<dbReference type="RefSeq" id="WP_029102237.1">
    <property type="nucleotide sequence ID" value="NZ_UGQB01000004.1"/>
</dbReference>
<keyword evidence="2" id="KW-1185">Reference proteome</keyword>
<evidence type="ECO:0000313" key="2">
    <source>
        <dbReference type="Proteomes" id="UP000254065"/>
    </source>
</evidence>
<reference evidence="1 2" key="1">
    <citation type="submission" date="2018-06" db="EMBL/GenBank/DDBJ databases">
        <authorList>
            <consortium name="Pathogen Informatics"/>
            <person name="Doyle S."/>
        </authorList>
    </citation>
    <scope>NUCLEOTIDE SEQUENCE [LARGE SCALE GENOMIC DNA]</scope>
    <source>
        <strain evidence="1 2">NCTC12877</strain>
    </source>
</reference>
<dbReference type="STRING" id="1122244.GCA_000426885_00421"/>
<gene>
    <name evidence="1" type="ORF">NCTC12877_02132</name>
</gene>